<evidence type="ECO:0000313" key="1">
    <source>
        <dbReference type="EMBL" id="MBP1325062.1"/>
    </source>
</evidence>
<dbReference type="Proteomes" id="UP000675163">
    <property type="component" value="Unassembled WGS sequence"/>
</dbReference>
<dbReference type="EMBL" id="JAFIDA010000001">
    <property type="protein sequence ID" value="MBP1325062.1"/>
    <property type="molecule type" value="Genomic_DNA"/>
</dbReference>
<gene>
    <name evidence="1" type="ORF">JOF28_000294</name>
</gene>
<accession>A0A940PR31</accession>
<proteinExistence type="predicted"/>
<keyword evidence="2" id="KW-1185">Reference proteome</keyword>
<organism evidence="1 2">
    <name type="scientific">Leucobacter exalbidus</name>
    <dbReference type="NCBI Taxonomy" id="662960"/>
    <lineage>
        <taxon>Bacteria</taxon>
        <taxon>Bacillati</taxon>
        <taxon>Actinomycetota</taxon>
        <taxon>Actinomycetes</taxon>
        <taxon>Micrococcales</taxon>
        <taxon>Microbacteriaceae</taxon>
        <taxon>Leucobacter</taxon>
    </lineage>
</organism>
<name>A0A940PR31_9MICO</name>
<dbReference type="RefSeq" id="WP_209704145.1">
    <property type="nucleotide sequence ID" value="NZ_JAFIDA010000001.1"/>
</dbReference>
<evidence type="ECO:0000313" key="2">
    <source>
        <dbReference type="Proteomes" id="UP000675163"/>
    </source>
</evidence>
<dbReference type="AlphaFoldDB" id="A0A940PR31"/>
<comment type="caution">
    <text evidence="1">The sequence shown here is derived from an EMBL/GenBank/DDBJ whole genome shotgun (WGS) entry which is preliminary data.</text>
</comment>
<sequence>MSITIIATFDYNHARELSYPNPAQHFAAQIHLAADPHCTTPDLPDIAELTNNQLLNMYMHALKNPYRSRLRENAASLSHFEGGLAVMHQEIVRRMGS</sequence>
<reference evidence="1" key="1">
    <citation type="submission" date="2021-02" db="EMBL/GenBank/DDBJ databases">
        <title>Sequencing the genomes of 1000 actinobacteria strains.</title>
        <authorList>
            <person name="Klenk H.-P."/>
        </authorList>
    </citation>
    <scope>NUCLEOTIDE SEQUENCE</scope>
    <source>
        <strain evidence="1">DSM 22850</strain>
    </source>
</reference>
<protein>
    <submittedName>
        <fullName evidence="1">Uncharacterized protein</fullName>
    </submittedName>
</protein>